<keyword evidence="2" id="KW-1185">Reference proteome</keyword>
<comment type="caution">
    <text evidence="1">The sequence shown here is derived from an EMBL/GenBank/DDBJ whole genome shotgun (WGS) entry which is preliminary data.</text>
</comment>
<proteinExistence type="predicted"/>
<keyword evidence="1" id="KW-0503">Monooxygenase</keyword>
<name>A0ABV7H276_9BURK</name>
<accession>A0ABV7H276</accession>
<organism evidence="1 2">
    <name type="scientific">Piscinibacterium candidicorallinum</name>
    <dbReference type="NCBI Taxonomy" id="1793872"/>
    <lineage>
        <taxon>Bacteria</taxon>
        <taxon>Pseudomonadati</taxon>
        <taxon>Pseudomonadota</taxon>
        <taxon>Betaproteobacteria</taxon>
        <taxon>Burkholderiales</taxon>
        <taxon>Piscinibacterium</taxon>
    </lineage>
</organism>
<dbReference type="EMBL" id="JBHRTI010000004">
    <property type="protein sequence ID" value="MFC3148009.1"/>
    <property type="molecule type" value="Genomic_DNA"/>
</dbReference>
<sequence>MSTEVATLVLIDLDRRHRLWGFNHFLFGRFGLRRAPGLKLCKVMGSGHHGGFGLRPSTTRQGVFCVFDTEAQADDFLRDSPGLAAYRARGREFFVCKLRAFSSRGSWAGASFEPAADRPEHGPIAALTRASIRPTRAAAFWRRSPPSERALAQSQGCLLAVGLGEAPLLRQATFSIWNSIADMDAYARSGAHLEAIRSARQDGFFSESLFMRFVPLSMHGVWQGVRYG</sequence>
<dbReference type="RefSeq" id="WP_377303568.1">
    <property type="nucleotide sequence ID" value="NZ_CP180191.1"/>
</dbReference>
<dbReference type="InterPro" id="IPR049574">
    <property type="entry name" value="CrtA-like"/>
</dbReference>
<dbReference type="Proteomes" id="UP001595556">
    <property type="component" value="Unassembled WGS sequence"/>
</dbReference>
<reference evidence="2" key="1">
    <citation type="journal article" date="2019" name="Int. J. Syst. Evol. Microbiol.">
        <title>The Global Catalogue of Microorganisms (GCM) 10K type strain sequencing project: providing services to taxonomists for standard genome sequencing and annotation.</title>
        <authorList>
            <consortium name="The Broad Institute Genomics Platform"/>
            <consortium name="The Broad Institute Genome Sequencing Center for Infectious Disease"/>
            <person name="Wu L."/>
            <person name="Ma J."/>
        </authorList>
    </citation>
    <scope>NUCLEOTIDE SEQUENCE [LARGE SCALE GENOMIC DNA]</scope>
    <source>
        <strain evidence="2">KCTC 52168</strain>
    </source>
</reference>
<evidence type="ECO:0000313" key="1">
    <source>
        <dbReference type="EMBL" id="MFC3148009.1"/>
    </source>
</evidence>
<protein>
    <submittedName>
        <fullName evidence="1">Spheroidene monooxygenase</fullName>
    </submittedName>
</protein>
<keyword evidence="1" id="KW-0560">Oxidoreductase</keyword>
<dbReference type="GO" id="GO:0004497">
    <property type="term" value="F:monooxygenase activity"/>
    <property type="evidence" value="ECO:0007669"/>
    <property type="project" value="UniProtKB-KW"/>
</dbReference>
<evidence type="ECO:0000313" key="2">
    <source>
        <dbReference type="Proteomes" id="UP001595556"/>
    </source>
</evidence>
<dbReference type="CDD" id="cd21650">
    <property type="entry name" value="CrtA-like"/>
    <property type="match status" value="1"/>
</dbReference>
<gene>
    <name evidence="1" type="ORF">ACFOEN_10170</name>
</gene>